<evidence type="ECO:0000313" key="2">
    <source>
        <dbReference type="Proteomes" id="UP000010793"/>
    </source>
</evidence>
<protein>
    <recommendedName>
        <fullName evidence="3">Lipoprotein</fullName>
    </recommendedName>
</protein>
<accession>A0A3B6VK55</accession>
<dbReference type="EMBL" id="CP002873">
    <property type="protein sequence ID" value="AGA66293.1"/>
    <property type="molecule type" value="Genomic_DNA"/>
</dbReference>
<dbReference type="RefSeq" id="WP_013244923.1">
    <property type="nucleotide sequence ID" value="NC_019908.1"/>
</dbReference>
<dbReference type="AlphaFoldDB" id="A0A3B6VK55"/>
<keyword evidence="2" id="KW-1185">Reference proteome</keyword>
<sequence length="131" mass="15229">MRYFIIILLFIYSCSSVNTNSKTLNNGWINENKFSINSIGYPNSDNNATLEENKNSAYNAALSLSIVKIENAFSKELPQNYKYYDDLKSFISNNVKVEYANYVDNRYYNIMVSIEYDNLLDNLRKGKKITK</sequence>
<dbReference type="Proteomes" id="UP000010793">
    <property type="component" value="Chromosome"/>
</dbReference>
<name>A0A3B6VK55_BRAPL</name>
<proteinExistence type="predicted"/>
<organism evidence="1 2">
    <name type="scientific">Brachyspira pilosicoli P43/6/78</name>
    <dbReference type="NCBI Taxonomy" id="1042417"/>
    <lineage>
        <taxon>Bacteria</taxon>
        <taxon>Pseudomonadati</taxon>
        <taxon>Spirochaetota</taxon>
        <taxon>Spirochaetia</taxon>
        <taxon>Brachyspirales</taxon>
        <taxon>Brachyspiraceae</taxon>
        <taxon>Brachyspira</taxon>
    </lineage>
</organism>
<reference evidence="1 2" key="1">
    <citation type="journal article" date="2013" name="Genome Announc.">
        <title>Complete Genome Sequence of the Porcine Strain Brachyspira pilosicoli P43/6/78(T.).</title>
        <authorList>
            <person name="Lin C."/>
            <person name="den Bakker H.C."/>
            <person name="Suzuki H."/>
            <person name="Lefebure T."/>
            <person name="Ponnala L."/>
            <person name="Sun Q."/>
            <person name="Stanhope M.J."/>
            <person name="Wiedmann M."/>
            <person name="Duhamel G.E."/>
        </authorList>
    </citation>
    <scope>NUCLEOTIDE SEQUENCE [LARGE SCALE GENOMIC DNA]</scope>
    <source>
        <strain evidence="1 2">P43/6/78</strain>
    </source>
</reference>
<gene>
    <name evidence="1" type="ORF">BPP43_05185</name>
</gene>
<dbReference type="GeneID" id="56440551"/>
<evidence type="ECO:0000313" key="1">
    <source>
        <dbReference type="EMBL" id="AGA66293.1"/>
    </source>
</evidence>
<dbReference type="KEGG" id="bpip:BPP43_05185"/>
<evidence type="ECO:0008006" key="3">
    <source>
        <dbReference type="Google" id="ProtNLM"/>
    </source>
</evidence>